<dbReference type="GO" id="GO:0004831">
    <property type="term" value="F:tyrosine-tRNA ligase activity"/>
    <property type="evidence" value="ECO:0007669"/>
    <property type="project" value="UniProtKB-UniRule"/>
</dbReference>
<dbReference type="CDD" id="cd00805">
    <property type="entry name" value="TyrRS_core"/>
    <property type="match status" value="1"/>
</dbReference>
<protein>
    <recommendedName>
        <fullName evidence="1 8">Tyrosine--tRNA ligase</fullName>
        <ecNumber evidence="1 8">6.1.1.1</ecNumber>
    </recommendedName>
</protein>
<dbReference type="InterPro" id="IPR002307">
    <property type="entry name" value="Tyr-tRNA-ligase"/>
</dbReference>
<keyword evidence="2 9" id="KW-0436">Ligase</keyword>
<dbReference type="InterPro" id="IPR024088">
    <property type="entry name" value="Tyr-tRNA-ligase_bac-type"/>
</dbReference>
<comment type="catalytic activity">
    <reaction evidence="7">
        <text>tRNA(Tyr) + L-tyrosine + ATP = L-tyrosyl-tRNA(Tyr) + AMP + diphosphate + H(+)</text>
        <dbReference type="Rhea" id="RHEA:10220"/>
        <dbReference type="Rhea" id="RHEA-COMP:9706"/>
        <dbReference type="Rhea" id="RHEA-COMP:9707"/>
        <dbReference type="ChEBI" id="CHEBI:15378"/>
        <dbReference type="ChEBI" id="CHEBI:30616"/>
        <dbReference type="ChEBI" id="CHEBI:33019"/>
        <dbReference type="ChEBI" id="CHEBI:58315"/>
        <dbReference type="ChEBI" id="CHEBI:78442"/>
        <dbReference type="ChEBI" id="CHEBI:78536"/>
        <dbReference type="ChEBI" id="CHEBI:456215"/>
        <dbReference type="EC" id="6.1.1.1"/>
    </reaction>
</comment>
<dbReference type="EC" id="6.1.1.1" evidence="1 8"/>
<evidence type="ECO:0000256" key="4">
    <source>
        <dbReference type="ARBA" id="ARBA00022840"/>
    </source>
</evidence>
<dbReference type="GO" id="GO:0005524">
    <property type="term" value="F:ATP binding"/>
    <property type="evidence" value="ECO:0007669"/>
    <property type="project" value="UniProtKB-KW"/>
</dbReference>
<keyword evidence="3 9" id="KW-0547">Nucleotide-binding</keyword>
<dbReference type="PANTHER" id="PTHR11766">
    <property type="entry name" value="TYROSYL-TRNA SYNTHETASE"/>
    <property type="match status" value="1"/>
</dbReference>
<evidence type="ECO:0000313" key="11">
    <source>
        <dbReference type="Proteomes" id="UP000177130"/>
    </source>
</evidence>
<comment type="caution">
    <text evidence="10">The sequence shown here is derived from an EMBL/GenBank/DDBJ whole genome shotgun (WGS) entry which is preliminary data.</text>
</comment>
<proteinExistence type="inferred from homology"/>
<keyword evidence="6 9" id="KW-0030">Aminoacyl-tRNA synthetase</keyword>
<dbReference type="AlphaFoldDB" id="A0A1G2MJM5"/>
<keyword evidence="4 9" id="KW-0067">ATP-binding</keyword>
<evidence type="ECO:0000256" key="9">
    <source>
        <dbReference type="RuleBase" id="RU363036"/>
    </source>
</evidence>
<reference evidence="10 11" key="1">
    <citation type="journal article" date="2016" name="Nat. Commun.">
        <title>Thousands of microbial genomes shed light on interconnected biogeochemical processes in an aquifer system.</title>
        <authorList>
            <person name="Anantharaman K."/>
            <person name="Brown C.T."/>
            <person name="Hug L.A."/>
            <person name="Sharon I."/>
            <person name="Castelle C.J."/>
            <person name="Probst A.J."/>
            <person name="Thomas B.C."/>
            <person name="Singh A."/>
            <person name="Wilkins M.J."/>
            <person name="Karaoz U."/>
            <person name="Brodie E.L."/>
            <person name="Williams K.H."/>
            <person name="Hubbard S.S."/>
            <person name="Banfield J.F."/>
        </authorList>
    </citation>
    <scope>NUCLEOTIDE SEQUENCE [LARGE SCALE GENOMIC DNA]</scope>
</reference>
<dbReference type="Gene3D" id="3.40.50.620">
    <property type="entry name" value="HUPs"/>
    <property type="match status" value="1"/>
</dbReference>
<name>A0A1G2MJM5_9BACT</name>
<dbReference type="Pfam" id="PF00579">
    <property type="entry name" value="tRNA-synt_1b"/>
    <property type="match status" value="1"/>
</dbReference>
<dbReference type="EMBL" id="MHRK01000019">
    <property type="protein sequence ID" value="OHA24073.1"/>
    <property type="molecule type" value="Genomic_DNA"/>
</dbReference>
<dbReference type="PRINTS" id="PR01040">
    <property type="entry name" value="TRNASYNTHTYR"/>
</dbReference>
<evidence type="ECO:0000313" key="10">
    <source>
        <dbReference type="EMBL" id="OHA24073.1"/>
    </source>
</evidence>
<dbReference type="InterPro" id="IPR014729">
    <property type="entry name" value="Rossmann-like_a/b/a_fold"/>
</dbReference>
<dbReference type="STRING" id="1802306.A3C72_02980"/>
<evidence type="ECO:0000256" key="5">
    <source>
        <dbReference type="ARBA" id="ARBA00022917"/>
    </source>
</evidence>
<dbReference type="NCBIfam" id="TIGR00234">
    <property type="entry name" value="tyrS"/>
    <property type="match status" value="1"/>
</dbReference>
<evidence type="ECO:0000256" key="2">
    <source>
        <dbReference type="ARBA" id="ARBA00022598"/>
    </source>
</evidence>
<dbReference type="GO" id="GO:0006437">
    <property type="term" value="P:tyrosyl-tRNA aminoacylation"/>
    <property type="evidence" value="ECO:0007669"/>
    <property type="project" value="UniProtKB-UniRule"/>
</dbReference>
<accession>A0A1G2MJM5</accession>
<gene>
    <name evidence="10" type="ORF">A3C72_02980</name>
</gene>
<evidence type="ECO:0000256" key="3">
    <source>
        <dbReference type="ARBA" id="ARBA00022741"/>
    </source>
</evidence>
<sequence>MESKEQIVDELLTRSIFKILPSKEEFKSALLNRRLKIYIGADATASSLHLGHATNFMILEKLRKLGHEIIVLFGDFTARIGDPTEKESVRKALSKEQVESNIKGWRKQVGKVLDFKDKVNPAKILKNSAWLSKLTFEKIIEISANFTAQQMLERDMFEKRLADNQPIYFHEFFYPLMQGYDSVVMDVDVEMGGSDQIFNMLVGRQLQKKYNSRDKFVVATTLLANPKTGKKLMSKSEGSYIALDDSPEDMFGKTMKLPDEVMMQVFVDCTFMTMVEIKELEEKMKSGLNPRDVKLRLAEEIVTIYHGKVKARAARKGFVGAFSEDKIPEDVATIEVSKGSGLMQAIVPKIVVSNTDFRRLIAAGSIKNMESGQKVSDPLSTLSENATYKIGKHRFVKIVVK</sequence>
<evidence type="ECO:0000256" key="1">
    <source>
        <dbReference type="ARBA" id="ARBA00013160"/>
    </source>
</evidence>
<organism evidence="10 11">
    <name type="scientific">Candidatus Taylorbacteria bacterium RIFCSPHIGHO2_02_FULL_43_32b</name>
    <dbReference type="NCBI Taxonomy" id="1802306"/>
    <lineage>
        <taxon>Bacteria</taxon>
        <taxon>Candidatus Tayloriibacteriota</taxon>
    </lineage>
</organism>
<dbReference type="SUPFAM" id="SSF52374">
    <property type="entry name" value="Nucleotidylyl transferase"/>
    <property type="match status" value="1"/>
</dbReference>
<dbReference type="Gene3D" id="1.10.240.10">
    <property type="entry name" value="Tyrosyl-Transfer RNA Synthetase"/>
    <property type="match status" value="1"/>
</dbReference>
<dbReference type="InterPro" id="IPR002305">
    <property type="entry name" value="aa-tRNA-synth_Ic"/>
</dbReference>
<evidence type="ECO:0000256" key="7">
    <source>
        <dbReference type="ARBA" id="ARBA00048248"/>
    </source>
</evidence>
<dbReference type="Proteomes" id="UP000177130">
    <property type="component" value="Unassembled WGS sequence"/>
</dbReference>
<evidence type="ECO:0000256" key="8">
    <source>
        <dbReference type="NCBIfam" id="TIGR00234"/>
    </source>
</evidence>
<comment type="similarity">
    <text evidence="9">Belongs to the class-I aminoacyl-tRNA synthetase family.</text>
</comment>
<evidence type="ECO:0000256" key="6">
    <source>
        <dbReference type="ARBA" id="ARBA00023146"/>
    </source>
</evidence>
<dbReference type="PANTHER" id="PTHR11766:SF1">
    <property type="entry name" value="TYROSINE--TRNA LIGASE"/>
    <property type="match status" value="1"/>
</dbReference>
<dbReference type="GO" id="GO:0005829">
    <property type="term" value="C:cytosol"/>
    <property type="evidence" value="ECO:0007669"/>
    <property type="project" value="TreeGrafter"/>
</dbReference>
<keyword evidence="5 9" id="KW-0648">Protein biosynthesis</keyword>